<proteinExistence type="predicted"/>
<protein>
    <submittedName>
        <fullName evidence="1">Uncharacterized protein</fullName>
    </submittedName>
</protein>
<accession>A0ABQ9ID64</accession>
<reference evidence="1 2" key="1">
    <citation type="submission" date="2023-02" db="EMBL/GenBank/DDBJ databases">
        <title>LHISI_Scaffold_Assembly.</title>
        <authorList>
            <person name="Stuart O.P."/>
            <person name="Cleave R."/>
            <person name="Magrath M.J.L."/>
            <person name="Mikheyev A.S."/>
        </authorList>
    </citation>
    <scope>NUCLEOTIDE SEQUENCE [LARGE SCALE GENOMIC DNA]</scope>
    <source>
        <strain evidence="1">Daus_M_001</strain>
        <tissue evidence="1">Leg muscle</tissue>
    </source>
</reference>
<organism evidence="1 2">
    <name type="scientific">Dryococelus australis</name>
    <dbReference type="NCBI Taxonomy" id="614101"/>
    <lineage>
        <taxon>Eukaryota</taxon>
        <taxon>Metazoa</taxon>
        <taxon>Ecdysozoa</taxon>
        <taxon>Arthropoda</taxon>
        <taxon>Hexapoda</taxon>
        <taxon>Insecta</taxon>
        <taxon>Pterygota</taxon>
        <taxon>Neoptera</taxon>
        <taxon>Polyneoptera</taxon>
        <taxon>Phasmatodea</taxon>
        <taxon>Verophasmatodea</taxon>
        <taxon>Anareolatae</taxon>
        <taxon>Phasmatidae</taxon>
        <taxon>Eurycanthinae</taxon>
        <taxon>Dryococelus</taxon>
    </lineage>
</organism>
<keyword evidence="2" id="KW-1185">Reference proteome</keyword>
<evidence type="ECO:0000313" key="2">
    <source>
        <dbReference type="Proteomes" id="UP001159363"/>
    </source>
</evidence>
<gene>
    <name evidence="1" type="ORF">PR048_007283</name>
</gene>
<sequence>MWCGHCLRRHNGSHQQPPPSLYRDPPPLIPTFPTRQGMNYSLGAAVGVWGASPSHKVTLLASHQGEASSISGPVTPGFPHMGSCRAMKLLGGFPRGSPFLSPFHSGRCSILTSITLIGSQELAVKSRPNLFARSLTNSSHWRIEHARDKLKAAVYNRPLLPETLPYHVKAGQMEQDLRSDYDISTLCQSFVLIATHSPGTLLDVGPPPDNRDARCPLLADRSAFQRSKPPLPAAGMANVQPALTAAIAYTLRGHGGAAAIVPTSQPGEPGSIPDGVVPGFSDAGIVPDGVTGQRVSSGTSRFPPPLNTGAALHSPRFTIIGSQGPYVNECPFISTVNDAMFIALYHDLCVAQRCVLSTTAAEEACPHLLIRSAEGEEVDFLPATLDAAVRCEDSPDASISRYLAEASPRAVSVVNDSAGHIPGLALELCQVVQEFKNDQE</sequence>
<evidence type="ECO:0000313" key="1">
    <source>
        <dbReference type="EMBL" id="KAJ8894619.1"/>
    </source>
</evidence>
<comment type="caution">
    <text evidence="1">The sequence shown here is derived from an EMBL/GenBank/DDBJ whole genome shotgun (WGS) entry which is preliminary data.</text>
</comment>
<dbReference type="Proteomes" id="UP001159363">
    <property type="component" value="Chromosome 2"/>
</dbReference>
<name>A0ABQ9ID64_9NEOP</name>
<dbReference type="EMBL" id="JARBHB010000002">
    <property type="protein sequence ID" value="KAJ8894619.1"/>
    <property type="molecule type" value="Genomic_DNA"/>
</dbReference>